<name>A0ABS6G8U2_9FIRM</name>
<dbReference type="Proteomes" id="UP000779508">
    <property type="component" value="Unassembled WGS sequence"/>
</dbReference>
<feature type="transmembrane region" description="Helical" evidence="1">
    <location>
        <begin position="7"/>
        <end position="25"/>
    </location>
</feature>
<protein>
    <submittedName>
        <fullName evidence="3">S41 family peptidase</fullName>
    </submittedName>
</protein>
<reference evidence="3 4" key="1">
    <citation type="submission" date="2021-06" db="EMBL/GenBank/DDBJ databases">
        <authorList>
            <person name="Sun Q."/>
            <person name="Li D."/>
        </authorList>
    </citation>
    <scope>NUCLEOTIDE SEQUENCE [LARGE SCALE GENOMIC DNA]</scope>
    <source>
        <strain evidence="3 4">MSJ-5</strain>
    </source>
</reference>
<evidence type="ECO:0000259" key="2">
    <source>
        <dbReference type="Pfam" id="PF03572"/>
    </source>
</evidence>
<evidence type="ECO:0000256" key="1">
    <source>
        <dbReference type="SAM" id="Phobius"/>
    </source>
</evidence>
<evidence type="ECO:0000313" key="4">
    <source>
        <dbReference type="Proteomes" id="UP000779508"/>
    </source>
</evidence>
<keyword evidence="1" id="KW-0812">Transmembrane</keyword>
<keyword evidence="4" id="KW-1185">Reference proteome</keyword>
<dbReference type="InterPro" id="IPR005151">
    <property type="entry name" value="Tail-specific_protease"/>
</dbReference>
<accession>A0ABS6G8U2</accession>
<evidence type="ECO:0000313" key="3">
    <source>
        <dbReference type="EMBL" id="MBU5677806.1"/>
    </source>
</evidence>
<feature type="domain" description="Tail specific protease" evidence="2">
    <location>
        <begin position="295"/>
        <end position="499"/>
    </location>
</feature>
<dbReference type="Pfam" id="PF03572">
    <property type="entry name" value="Peptidase_S41"/>
    <property type="match status" value="1"/>
</dbReference>
<sequence length="529" mass="61799">MINKKRGTLLFSICLFVIISGYFYFQNRDVFNNLEGSKKTIPNYMIDKINETRTVSKFDKEDVIFEFSKLMYNFQDFNDELTDEDILVSDLSKSMNLYVDIKDVTINKAISDIDHFFKLLKYGYAGYEFFGGDETFMEAKMNMLKEIKEHSENISTEEFNQIILRNLDFIQDGHFAVGKYRTAKDYVYYSSEKYELFKDSKGYYTKIDEKKYYISFKEDSISENDLKLSINKDGEIVYYIGYLSDSTDEYEYKDIELRSNNNYIRENIKFTRYRRDTNFDRSNIYKYSTIGEIPVIEIRSMLANTQNQLIQLNKFREHAAILKDKDLFIIDIRGNGGGSDSYCKDWISTYTGQEINVGGNVNSELWTRTTIKGIEEAIKIHEDESIKNWVSKIIEDVKNSSIYPGWSDINYKEQYTIENSNLIIVIMDKGVASSGETFIEILRSMENVIFVGVNTSGMSLVGDNILYILPNSNMPVYFGKNLDLNIDLENVDGKGFFPDLWINSNDSIDRVFKFIERYDMESLKKKSKI</sequence>
<dbReference type="EMBL" id="JAHLQK010000006">
    <property type="protein sequence ID" value="MBU5677806.1"/>
    <property type="molecule type" value="Genomic_DNA"/>
</dbReference>
<dbReference type="RefSeq" id="WP_216418830.1">
    <property type="nucleotide sequence ID" value="NZ_JAHLQK010000006.1"/>
</dbReference>
<keyword evidence="1" id="KW-1133">Transmembrane helix</keyword>
<keyword evidence="1" id="KW-0472">Membrane</keyword>
<gene>
    <name evidence="3" type="ORF">KQI88_15415</name>
</gene>
<organism evidence="3 4">
    <name type="scientific">Alkaliphilus flagellatus</name>
    <dbReference type="NCBI Taxonomy" id="2841507"/>
    <lineage>
        <taxon>Bacteria</taxon>
        <taxon>Bacillati</taxon>
        <taxon>Bacillota</taxon>
        <taxon>Clostridia</taxon>
        <taxon>Peptostreptococcales</taxon>
        <taxon>Natronincolaceae</taxon>
        <taxon>Alkaliphilus</taxon>
    </lineage>
</organism>
<comment type="caution">
    <text evidence="3">The sequence shown here is derived from an EMBL/GenBank/DDBJ whole genome shotgun (WGS) entry which is preliminary data.</text>
</comment>
<proteinExistence type="predicted"/>